<reference evidence="1 2" key="1">
    <citation type="submission" date="2018-03" db="EMBL/GenBank/DDBJ databases">
        <title>Draft Genome Sequences of the Obligatory Marine Myxobacteria Enhygromyxa salina SWB007.</title>
        <authorList>
            <person name="Poehlein A."/>
            <person name="Moghaddam J.A."/>
            <person name="Harms H."/>
            <person name="Alanjari M."/>
            <person name="Koenig G.M."/>
            <person name="Daniel R."/>
            <person name="Schaeberle T.F."/>
        </authorList>
    </citation>
    <scope>NUCLEOTIDE SEQUENCE [LARGE SCALE GENOMIC DNA]</scope>
    <source>
        <strain evidence="1 2">SWB007</strain>
    </source>
</reference>
<gene>
    <name evidence="1" type="ORF">ENSA7_11240</name>
</gene>
<protein>
    <recommendedName>
        <fullName evidence="3">DUF4136 domain-containing protein</fullName>
    </recommendedName>
</protein>
<dbReference type="EMBL" id="PVNL01000030">
    <property type="protein sequence ID" value="PRQ09134.1"/>
    <property type="molecule type" value="Genomic_DNA"/>
</dbReference>
<sequence length="234" mass="25196">MRRGLTFYLETWAHAALARVGRGGLHHVLLALALACSMLAIPACAGSTKVDEVWRSPDWRPGFQHVVVFAIAKREGVRRGFEDGVVEALDRVGVRAVASYRLFPGAGELEPKSLHATLAKHQIDGALVAQLIAADTDAPFVSTTPYVVTGPGVGFYAYYHSICSRVYSSGSGVEEPRVVMIESNLYEIASGELMWSGLSATIDPSDVDDAVRSYAKAVTNALKRAELVGGHLKR</sequence>
<accession>A0A2S9YVN2</accession>
<evidence type="ECO:0000313" key="2">
    <source>
        <dbReference type="Proteomes" id="UP000238823"/>
    </source>
</evidence>
<name>A0A2S9YVN2_9BACT</name>
<evidence type="ECO:0008006" key="3">
    <source>
        <dbReference type="Google" id="ProtNLM"/>
    </source>
</evidence>
<comment type="caution">
    <text evidence="1">The sequence shown here is derived from an EMBL/GenBank/DDBJ whole genome shotgun (WGS) entry which is preliminary data.</text>
</comment>
<proteinExistence type="predicted"/>
<evidence type="ECO:0000313" key="1">
    <source>
        <dbReference type="EMBL" id="PRQ09134.1"/>
    </source>
</evidence>
<organism evidence="1 2">
    <name type="scientific">Enhygromyxa salina</name>
    <dbReference type="NCBI Taxonomy" id="215803"/>
    <lineage>
        <taxon>Bacteria</taxon>
        <taxon>Pseudomonadati</taxon>
        <taxon>Myxococcota</taxon>
        <taxon>Polyangia</taxon>
        <taxon>Nannocystales</taxon>
        <taxon>Nannocystaceae</taxon>
        <taxon>Enhygromyxa</taxon>
    </lineage>
</organism>
<dbReference type="Proteomes" id="UP000238823">
    <property type="component" value="Unassembled WGS sequence"/>
</dbReference>
<dbReference type="AlphaFoldDB" id="A0A2S9YVN2"/>